<dbReference type="EMBL" id="MU620919">
    <property type="protein sequence ID" value="KAI8579537.1"/>
    <property type="molecule type" value="Genomic_DNA"/>
</dbReference>
<feature type="signal peptide" evidence="3">
    <location>
        <begin position="1"/>
        <end position="18"/>
    </location>
</feature>
<proteinExistence type="predicted"/>
<name>A0AAD5EA58_UMBRA</name>
<feature type="compositionally biased region" description="Low complexity" evidence="1">
    <location>
        <begin position="241"/>
        <end position="250"/>
    </location>
</feature>
<keyword evidence="2" id="KW-0472">Membrane</keyword>
<evidence type="ECO:0000313" key="5">
    <source>
        <dbReference type="Proteomes" id="UP001206595"/>
    </source>
</evidence>
<organism evidence="4 5">
    <name type="scientific">Umbelopsis ramanniana AG</name>
    <dbReference type="NCBI Taxonomy" id="1314678"/>
    <lineage>
        <taxon>Eukaryota</taxon>
        <taxon>Fungi</taxon>
        <taxon>Fungi incertae sedis</taxon>
        <taxon>Mucoromycota</taxon>
        <taxon>Mucoromycotina</taxon>
        <taxon>Umbelopsidomycetes</taxon>
        <taxon>Umbelopsidales</taxon>
        <taxon>Umbelopsidaceae</taxon>
        <taxon>Umbelopsis</taxon>
    </lineage>
</organism>
<keyword evidence="2" id="KW-0812">Transmembrane</keyword>
<feature type="compositionally biased region" description="Basic and acidic residues" evidence="1">
    <location>
        <begin position="251"/>
        <end position="261"/>
    </location>
</feature>
<reference evidence="4" key="2">
    <citation type="journal article" date="2022" name="Proc. Natl. Acad. Sci. U.S.A.">
        <title>Diploid-dominant life cycles characterize the early evolution of Fungi.</title>
        <authorList>
            <person name="Amses K.R."/>
            <person name="Simmons D.R."/>
            <person name="Longcore J.E."/>
            <person name="Mondo S.J."/>
            <person name="Seto K."/>
            <person name="Jeronimo G.H."/>
            <person name="Bonds A.E."/>
            <person name="Quandt C.A."/>
            <person name="Davis W.J."/>
            <person name="Chang Y."/>
            <person name="Federici B.A."/>
            <person name="Kuo A."/>
            <person name="LaButti K."/>
            <person name="Pangilinan J."/>
            <person name="Andreopoulos W."/>
            <person name="Tritt A."/>
            <person name="Riley R."/>
            <person name="Hundley H."/>
            <person name="Johnson J."/>
            <person name="Lipzen A."/>
            <person name="Barry K."/>
            <person name="Lang B.F."/>
            <person name="Cuomo C.A."/>
            <person name="Buchler N.E."/>
            <person name="Grigoriev I.V."/>
            <person name="Spatafora J.W."/>
            <person name="Stajich J.E."/>
            <person name="James T.Y."/>
        </authorList>
    </citation>
    <scope>NUCLEOTIDE SEQUENCE</scope>
    <source>
        <strain evidence="4">AG</strain>
    </source>
</reference>
<comment type="caution">
    <text evidence="4">The sequence shown here is derived from an EMBL/GenBank/DDBJ whole genome shotgun (WGS) entry which is preliminary data.</text>
</comment>
<keyword evidence="2" id="KW-1133">Transmembrane helix</keyword>
<dbReference type="RefSeq" id="XP_051444541.1">
    <property type="nucleotide sequence ID" value="XM_051593367.1"/>
</dbReference>
<evidence type="ECO:0000256" key="2">
    <source>
        <dbReference type="SAM" id="Phobius"/>
    </source>
</evidence>
<evidence type="ECO:0000313" key="4">
    <source>
        <dbReference type="EMBL" id="KAI8579537.1"/>
    </source>
</evidence>
<sequence>MLLCVLALLSFFSSFAAADSMVNLATVDCTWPCSSKEQVCQVTSTSIQCAPPSNSQWVMLSESTSPVFTGDTATLNQPCIFAPQPKLNTFTSNTTYSKTSNTTNIIWQVPDGIHPFDAFLSNCDSSTYCSMDTSQCVNRIARGGNCESTNQCADSVQCVSYRCNGGESTWPSQGIPTSHILAGTLSAVFAVIAALIALIILRRRQKLHQKAASSQKGIVQDTLASFEQCFESDSQHTTPSMQQRNLQMRLQQEHSVGDKGDMSSSPPPYSP</sequence>
<dbReference type="AlphaFoldDB" id="A0AAD5EA58"/>
<accession>A0AAD5EA58</accession>
<reference evidence="4" key="1">
    <citation type="submission" date="2021-06" db="EMBL/GenBank/DDBJ databases">
        <authorList>
            <consortium name="DOE Joint Genome Institute"/>
            <person name="Mondo S.J."/>
            <person name="Amses K.R."/>
            <person name="Simmons D.R."/>
            <person name="Longcore J.E."/>
            <person name="Seto K."/>
            <person name="Alves G.H."/>
            <person name="Bonds A.E."/>
            <person name="Quandt C.A."/>
            <person name="Davis W.J."/>
            <person name="Chang Y."/>
            <person name="Letcher P.M."/>
            <person name="Powell M.J."/>
            <person name="Kuo A."/>
            <person name="Labutti K."/>
            <person name="Pangilinan J."/>
            <person name="Andreopoulos W."/>
            <person name="Tritt A."/>
            <person name="Riley R."/>
            <person name="Hundley H."/>
            <person name="Johnson J."/>
            <person name="Lipzen A."/>
            <person name="Barry K."/>
            <person name="Berbee M.L."/>
            <person name="Buchler N.E."/>
            <person name="Grigoriev I.V."/>
            <person name="Spatafora J.W."/>
            <person name="Stajich J.E."/>
            <person name="James T.Y."/>
        </authorList>
    </citation>
    <scope>NUCLEOTIDE SEQUENCE</scope>
    <source>
        <strain evidence="4">AG</strain>
    </source>
</reference>
<protein>
    <submittedName>
        <fullName evidence="4">Uncharacterized protein</fullName>
    </submittedName>
</protein>
<evidence type="ECO:0000256" key="1">
    <source>
        <dbReference type="SAM" id="MobiDB-lite"/>
    </source>
</evidence>
<keyword evidence="5" id="KW-1185">Reference proteome</keyword>
<feature type="chain" id="PRO_5042217238" evidence="3">
    <location>
        <begin position="19"/>
        <end position="271"/>
    </location>
</feature>
<keyword evidence="3" id="KW-0732">Signal</keyword>
<dbReference type="GeneID" id="75918709"/>
<evidence type="ECO:0000256" key="3">
    <source>
        <dbReference type="SAM" id="SignalP"/>
    </source>
</evidence>
<feature type="transmembrane region" description="Helical" evidence="2">
    <location>
        <begin position="180"/>
        <end position="201"/>
    </location>
</feature>
<gene>
    <name evidence="4" type="ORF">K450DRAFT_280709</name>
</gene>
<dbReference type="Proteomes" id="UP001206595">
    <property type="component" value="Unassembled WGS sequence"/>
</dbReference>
<feature type="region of interest" description="Disordered" evidence="1">
    <location>
        <begin position="234"/>
        <end position="271"/>
    </location>
</feature>